<organism evidence="1 2">
    <name type="scientific">Brevibacillus agri</name>
    <dbReference type="NCBI Taxonomy" id="51101"/>
    <lineage>
        <taxon>Bacteria</taxon>
        <taxon>Bacillati</taxon>
        <taxon>Bacillota</taxon>
        <taxon>Bacilli</taxon>
        <taxon>Bacillales</taxon>
        <taxon>Paenibacillaceae</taxon>
        <taxon>Brevibacillus</taxon>
    </lineage>
</organism>
<reference evidence="1 2" key="1">
    <citation type="submission" date="2019-06" db="EMBL/GenBank/DDBJ databases">
        <title>Whole genome shotgun sequence of Brevibacillus agri NBRC 15538.</title>
        <authorList>
            <person name="Hosoyama A."/>
            <person name="Uohara A."/>
            <person name="Ohji S."/>
            <person name="Ichikawa N."/>
        </authorList>
    </citation>
    <scope>NUCLEOTIDE SEQUENCE [LARGE SCALE GENOMIC DNA]</scope>
    <source>
        <strain evidence="1 2">NBRC 15538</strain>
    </source>
</reference>
<gene>
    <name evidence="1" type="ORF">BAG01nite_08200</name>
</gene>
<comment type="caution">
    <text evidence="1">The sequence shown here is derived from an EMBL/GenBank/DDBJ whole genome shotgun (WGS) entry which is preliminary data.</text>
</comment>
<sequence length="69" mass="7652">MIVGHHFKVAVHQVAQGAGIGNVELFRLFMRTFYIDGNHVPSLLCPFIITESEKMRETDVNASVGYAMG</sequence>
<evidence type="ECO:0000313" key="2">
    <source>
        <dbReference type="Proteomes" id="UP000317180"/>
    </source>
</evidence>
<name>A0ABQ0SM58_9BACL</name>
<evidence type="ECO:0000313" key="1">
    <source>
        <dbReference type="EMBL" id="GED24718.1"/>
    </source>
</evidence>
<proteinExistence type="predicted"/>
<accession>A0ABQ0SM58</accession>
<dbReference type="EMBL" id="BJOD01000006">
    <property type="protein sequence ID" value="GED24718.1"/>
    <property type="molecule type" value="Genomic_DNA"/>
</dbReference>
<keyword evidence="2" id="KW-1185">Reference proteome</keyword>
<dbReference type="Proteomes" id="UP000317180">
    <property type="component" value="Unassembled WGS sequence"/>
</dbReference>
<protein>
    <recommendedName>
        <fullName evidence="3">AraC family transcriptional regulator</fullName>
    </recommendedName>
</protein>
<evidence type="ECO:0008006" key="3">
    <source>
        <dbReference type="Google" id="ProtNLM"/>
    </source>
</evidence>